<dbReference type="Proteomes" id="UP001220022">
    <property type="component" value="Unassembled WGS sequence"/>
</dbReference>
<reference evidence="1 2" key="1">
    <citation type="submission" date="2023-03" db="EMBL/GenBank/DDBJ databases">
        <title>Draft genome sequence of type strain Streptomyces ferralitis JCM 14344.</title>
        <authorList>
            <person name="Klaysubun C."/>
            <person name="Duangmal K."/>
        </authorList>
    </citation>
    <scope>NUCLEOTIDE SEQUENCE [LARGE SCALE GENOMIC DNA]</scope>
    <source>
        <strain evidence="1 2">JCM 14344</strain>
    </source>
</reference>
<keyword evidence="2" id="KW-1185">Reference proteome</keyword>
<dbReference type="RefSeq" id="WP_275817880.1">
    <property type="nucleotide sequence ID" value="NZ_BAAANM010000010.1"/>
</dbReference>
<evidence type="ECO:0000313" key="1">
    <source>
        <dbReference type="EMBL" id="MDF2258646.1"/>
    </source>
</evidence>
<protein>
    <submittedName>
        <fullName evidence="1">Uncharacterized protein</fullName>
    </submittedName>
</protein>
<comment type="caution">
    <text evidence="1">The sequence shown here is derived from an EMBL/GenBank/DDBJ whole genome shotgun (WGS) entry which is preliminary data.</text>
</comment>
<evidence type="ECO:0000313" key="2">
    <source>
        <dbReference type="Proteomes" id="UP001220022"/>
    </source>
</evidence>
<gene>
    <name evidence="1" type="ORF">P2L57_23845</name>
</gene>
<name>A0ABT5Z4Z5_9ACTN</name>
<sequence>MVHPVWEVRARLFVSARQYLIVGNPDHVPIPERVPTGVILTATDGALLLPGLNTGDIWMKAETWAEAPPLELDGWDDVVEASYNATQEARLCAVDGGPAERFPNLAWNGPGTYRLRVSTRGRDAGSYADAIDEDEEPVEEHRIQSWPAPPSPAVVHKATDAVGRYWRTA</sequence>
<organism evidence="1 2">
    <name type="scientific">Streptantibioticus ferralitis</name>
    <dbReference type="NCBI Taxonomy" id="236510"/>
    <lineage>
        <taxon>Bacteria</taxon>
        <taxon>Bacillati</taxon>
        <taxon>Actinomycetota</taxon>
        <taxon>Actinomycetes</taxon>
        <taxon>Kitasatosporales</taxon>
        <taxon>Streptomycetaceae</taxon>
        <taxon>Streptantibioticus</taxon>
    </lineage>
</organism>
<accession>A0ABT5Z4Z5</accession>
<dbReference type="EMBL" id="JARHTQ010000017">
    <property type="protein sequence ID" value="MDF2258646.1"/>
    <property type="molecule type" value="Genomic_DNA"/>
</dbReference>
<proteinExistence type="predicted"/>